<name>A0A4Y2C6I2_ARAVE</name>
<evidence type="ECO:0000313" key="2">
    <source>
        <dbReference type="Proteomes" id="UP000499080"/>
    </source>
</evidence>
<evidence type="ECO:0000313" key="1">
    <source>
        <dbReference type="EMBL" id="GBL99256.1"/>
    </source>
</evidence>
<dbReference type="AlphaFoldDB" id="A0A4Y2C6I2"/>
<organism evidence="1 2">
    <name type="scientific">Araneus ventricosus</name>
    <name type="common">Orbweaver spider</name>
    <name type="synonym">Epeira ventricosa</name>
    <dbReference type="NCBI Taxonomy" id="182803"/>
    <lineage>
        <taxon>Eukaryota</taxon>
        <taxon>Metazoa</taxon>
        <taxon>Ecdysozoa</taxon>
        <taxon>Arthropoda</taxon>
        <taxon>Chelicerata</taxon>
        <taxon>Arachnida</taxon>
        <taxon>Araneae</taxon>
        <taxon>Araneomorphae</taxon>
        <taxon>Entelegynae</taxon>
        <taxon>Araneoidea</taxon>
        <taxon>Araneidae</taxon>
        <taxon>Araneus</taxon>
    </lineage>
</organism>
<keyword evidence="2" id="KW-1185">Reference proteome</keyword>
<gene>
    <name evidence="1" type="ORF">AVEN_177299_1</name>
</gene>
<proteinExistence type="predicted"/>
<reference evidence="1 2" key="1">
    <citation type="journal article" date="2019" name="Sci. Rep.">
        <title>Orb-weaving spider Araneus ventricosus genome elucidates the spidroin gene catalogue.</title>
        <authorList>
            <person name="Kono N."/>
            <person name="Nakamura H."/>
            <person name="Ohtoshi R."/>
            <person name="Moran D.A.P."/>
            <person name="Shinohara A."/>
            <person name="Yoshida Y."/>
            <person name="Fujiwara M."/>
            <person name="Mori M."/>
            <person name="Tomita M."/>
            <person name="Arakawa K."/>
        </authorList>
    </citation>
    <scope>NUCLEOTIDE SEQUENCE [LARGE SCALE GENOMIC DNA]</scope>
</reference>
<comment type="caution">
    <text evidence="1">The sequence shown here is derived from an EMBL/GenBank/DDBJ whole genome shotgun (WGS) entry which is preliminary data.</text>
</comment>
<accession>A0A4Y2C6I2</accession>
<dbReference type="EMBL" id="BGPR01000147">
    <property type="protein sequence ID" value="GBL99256.1"/>
    <property type="molecule type" value="Genomic_DNA"/>
</dbReference>
<dbReference type="Proteomes" id="UP000499080">
    <property type="component" value="Unassembled WGS sequence"/>
</dbReference>
<protein>
    <submittedName>
        <fullName evidence="1">Uncharacterized protein</fullName>
    </submittedName>
</protein>
<dbReference type="OrthoDB" id="272985at2759"/>
<sequence length="109" mass="12497">MPTISSYLWNDIQRLELTTSMQVHLNGDPSAQKFTDILLQLGNGAITPYNQDGRIAIQRIGRIVKTQQELKEAVFSNVSQIFFHHSWLCQRTILALRNEDVSVMNKQLL</sequence>